<dbReference type="InterPro" id="IPR050457">
    <property type="entry name" value="ZnFinger_BTB_dom_contain"/>
</dbReference>
<evidence type="ECO:0000259" key="3">
    <source>
        <dbReference type="PROSITE" id="PS50097"/>
    </source>
</evidence>
<dbReference type="Gene3D" id="3.30.160.60">
    <property type="entry name" value="Classic Zinc Finger"/>
    <property type="match status" value="2"/>
</dbReference>
<dbReference type="SUPFAM" id="SSF57667">
    <property type="entry name" value="beta-beta-alpha zinc fingers"/>
    <property type="match status" value="2"/>
</dbReference>
<sequence length="630" mass="70209">MSLGSRRVLFRSTDSLGDLFHGPDSAHLADVKLICDGGQCVFWAHRPVLASVSTLLKHLFLEAGPEASSVVTVHLPDVAARPLKAVLDYVYTGAMYLCAAEWEAVLRVIEVLRIHCGVSVSKMVPVSGGRGRSGSKRIKRESQWVEAEAQFMGLAHMAGLKREEEGLWEAKPDLPTWPPSGVQPVPVAELESPRRWVSEPPLVVHPEVTAKARLHRGLSSVEVLDDEDDEEDEDGLEDHLKDDAHRPSSHPINESSAIKPECPSDSICVMCGKNFKHEDNLRVHLRSHLGLKAVLPNCQICTRNFRSQLEHNLHKESHRYARFMKRAQLTSYPTLASNAKSNRPQNLWQASKCVRRALKVLRQKLPTLQEQSHIGTKHLAVTTESRKSSRRQMPSRKKLEQNQGKKSNQVIGKLCESNLISRPKQARVILKPIKFRGTSEFLQTPIASKVSTPNRRKRTGSQSTVKISKSPAETLSPTTLTSSKSRSRKSSTASLSSLSADARSSKASRKSSESNLTCPTCDKTFIARSIFDRHVRTYKHGIFAQLDSPQPTPLYIPHSSAPPLPHFNTVVQPTIEVQGRQMNKYECHLCQKVFLRVKDLVKHRERMCSAWNQVGSPARVVQDASQGAPP</sequence>
<keyword evidence="1" id="KW-0862">Zinc</keyword>
<feature type="compositionally biased region" description="Low complexity" evidence="2">
    <location>
        <begin position="470"/>
        <end position="502"/>
    </location>
</feature>
<dbReference type="Pfam" id="PF00096">
    <property type="entry name" value="zf-C2H2"/>
    <property type="match status" value="1"/>
</dbReference>
<dbReference type="PANTHER" id="PTHR46105:SF28">
    <property type="entry name" value="ZINC FINGER PROTEIN 37-LIKE"/>
    <property type="match status" value="1"/>
</dbReference>
<evidence type="ECO:0000256" key="2">
    <source>
        <dbReference type="SAM" id="MobiDB-lite"/>
    </source>
</evidence>
<comment type="caution">
    <text evidence="5">The sequence shown here is derived from an EMBL/GenBank/DDBJ whole genome shotgun (WGS) entry which is preliminary data.</text>
</comment>
<evidence type="ECO:0000313" key="6">
    <source>
        <dbReference type="Proteomes" id="UP000318571"/>
    </source>
</evidence>
<feature type="region of interest" description="Disordered" evidence="2">
    <location>
        <begin position="222"/>
        <end position="258"/>
    </location>
</feature>
<feature type="region of interest" description="Disordered" evidence="2">
    <location>
        <begin position="446"/>
        <end position="516"/>
    </location>
</feature>
<dbReference type="InterPro" id="IPR011333">
    <property type="entry name" value="SKP1/BTB/POZ_sf"/>
</dbReference>
<dbReference type="GO" id="GO:0008270">
    <property type="term" value="F:zinc ion binding"/>
    <property type="evidence" value="ECO:0007669"/>
    <property type="project" value="UniProtKB-KW"/>
</dbReference>
<dbReference type="GO" id="GO:0000978">
    <property type="term" value="F:RNA polymerase II cis-regulatory region sequence-specific DNA binding"/>
    <property type="evidence" value="ECO:0007669"/>
    <property type="project" value="TreeGrafter"/>
</dbReference>
<evidence type="ECO:0000313" key="5">
    <source>
        <dbReference type="EMBL" id="TRY62195.1"/>
    </source>
</evidence>
<feature type="region of interest" description="Disordered" evidence="2">
    <location>
        <begin position="371"/>
        <end position="408"/>
    </location>
</feature>
<reference evidence="5 6" key="1">
    <citation type="journal article" date="2018" name="Nat. Ecol. Evol.">
        <title>Genomic signatures of mitonuclear coevolution across populations of Tigriopus californicus.</title>
        <authorList>
            <person name="Barreto F.S."/>
            <person name="Watson E.T."/>
            <person name="Lima T.G."/>
            <person name="Willett C.S."/>
            <person name="Edmands S."/>
            <person name="Li W."/>
            <person name="Burton R.S."/>
        </authorList>
    </citation>
    <scope>NUCLEOTIDE SEQUENCE [LARGE SCALE GENOMIC DNA]</scope>
    <source>
        <strain evidence="5 6">San Diego</strain>
    </source>
</reference>
<feature type="domain" description="BTB" evidence="3">
    <location>
        <begin position="29"/>
        <end position="99"/>
    </location>
</feature>
<dbReference type="Pfam" id="PF00651">
    <property type="entry name" value="BTB"/>
    <property type="match status" value="1"/>
</dbReference>
<dbReference type="Gene3D" id="3.30.710.10">
    <property type="entry name" value="Potassium Channel Kv1.1, Chain A"/>
    <property type="match status" value="1"/>
</dbReference>
<dbReference type="OrthoDB" id="6591996at2759"/>
<dbReference type="OMA" id="SHRYARF"/>
<keyword evidence="6" id="KW-1185">Reference proteome</keyword>
<organism evidence="5 6">
    <name type="scientific">Tigriopus californicus</name>
    <name type="common">Marine copepod</name>
    <dbReference type="NCBI Taxonomy" id="6832"/>
    <lineage>
        <taxon>Eukaryota</taxon>
        <taxon>Metazoa</taxon>
        <taxon>Ecdysozoa</taxon>
        <taxon>Arthropoda</taxon>
        <taxon>Crustacea</taxon>
        <taxon>Multicrustacea</taxon>
        <taxon>Hexanauplia</taxon>
        <taxon>Copepoda</taxon>
        <taxon>Harpacticoida</taxon>
        <taxon>Harpacticidae</taxon>
        <taxon>Tigriopus</taxon>
    </lineage>
</organism>
<dbReference type="Proteomes" id="UP000318571">
    <property type="component" value="Chromosome 8"/>
</dbReference>
<dbReference type="AlphaFoldDB" id="A0A553N9X4"/>
<dbReference type="InterPro" id="IPR013087">
    <property type="entry name" value="Znf_C2H2_type"/>
</dbReference>
<feature type="compositionally biased region" description="Basic and acidic residues" evidence="2">
    <location>
        <begin position="237"/>
        <end position="246"/>
    </location>
</feature>
<evidence type="ECO:0008006" key="7">
    <source>
        <dbReference type="Google" id="ProtNLM"/>
    </source>
</evidence>
<name>A0A553N9X4_TIGCA</name>
<evidence type="ECO:0000256" key="1">
    <source>
        <dbReference type="PROSITE-ProRule" id="PRU00042"/>
    </source>
</evidence>
<feature type="compositionally biased region" description="Acidic residues" evidence="2">
    <location>
        <begin position="223"/>
        <end position="236"/>
    </location>
</feature>
<evidence type="ECO:0000259" key="4">
    <source>
        <dbReference type="PROSITE" id="PS50157"/>
    </source>
</evidence>
<gene>
    <name evidence="5" type="ORF">TCAL_02111</name>
</gene>
<dbReference type="PANTHER" id="PTHR46105">
    <property type="entry name" value="AGAP004733-PA"/>
    <property type="match status" value="1"/>
</dbReference>
<dbReference type="EMBL" id="VCGU01000459">
    <property type="protein sequence ID" value="TRY62195.1"/>
    <property type="molecule type" value="Genomic_DNA"/>
</dbReference>
<dbReference type="InterPro" id="IPR036236">
    <property type="entry name" value="Znf_C2H2_sf"/>
</dbReference>
<feature type="domain" description="C2H2-type" evidence="4">
    <location>
        <begin position="516"/>
        <end position="540"/>
    </location>
</feature>
<dbReference type="STRING" id="6832.A0A553N9X4"/>
<accession>A0A553N9X4</accession>
<keyword evidence="1" id="KW-0479">Metal-binding</keyword>
<protein>
    <recommendedName>
        <fullName evidence="7">BTB domain-containing protein</fullName>
    </recommendedName>
</protein>
<feature type="domain" description="C2H2-type" evidence="4">
    <location>
        <begin position="266"/>
        <end position="293"/>
    </location>
</feature>
<dbReference type="SMART" id="SM00355">
    <property type="entry name" value="ZnF_C2H2"/>
    <property type="match status" value="4"/>
</dbReference>
<dbReference type="PROSITE" id="PS00028">
    <property type="entry name" value="ZINC_FINGER_C2H2_1"/>
    <property type="match status" value="3"/>
</dbReference>
<dbReference type="SUPFAM" id="SSF54695">
    <property type="entry name" value="POZ domain"/>
    <property type="match status" value="1"/>
</dbReference>
<proteinExistence type="predicted"/>
<dbReference type="PROSITE" id="PS50097">
    <property type="entry name" value="BTB"/>
    <property type="match status" value="1"/>
</dbReference>
<keyword evidence="1" id="KW-0863">Zinc-finger</keyword>
<dbReference type="GO" id="GO:0000981">
    <property type="term" value="F:DNA-binding transcription factor activity, RNA polymerase II-specific"/>
    <property type="evidence" value="ECO:0007669"/>
    <property type="project" value="TreeGrafter"/>
</dbReference>
<dbReference type="PROSITE" id="PS50157">
    <property type="entry name" value="ZINC_FINGER_C2H2_2"/>
    <property type="match status" value="2"/>
</dbReference>
<dbReference type="InterPro" id="IPR000210">
    <property type="entry name" value="BTB/POZ_dom"/>
</dbReference>